<keyword evidence="2" id="KW-0808">Transferase</keyword>
<evidence type="ECO:0000313" key="3">
    <source>
        <dbReference type="Proteomes" id="UP000204391"/>
    </source>
</evidence>
<dbReference type="Gene3D" id="3.40.630.30">
    <property type="match status" value="1"/>
</dbReference>
<evidence type="ECO:0000259" key="1">
    <source>
        <dbReference type="PROSITE" id="PS51186"/>
    </source>
</evidence>
<dbReference type="RefSeq" id="WP_089533172.1">
    <property type="nucleotide sequence ID" value="NZ_CP022437.1"/>
</dbReference>
<dbReference type="InterPro" id="IPR016181">
    <property type="entry name" value="Acyl_CoA_acyltransferase"/>
</dbReference>
<feature type="domain" description="N-acetyltransferase" evidence="1">
    <location>
        <begin position="13"/>
        <end position="209"/>
    </location>
</feature>
<dbReference type="CDD" id="cd04301">
    <property type="entry name" value="NAT_SF"/>
    <property type="match status" value="1"/>
</dbReference>
<dbReference type="EMBL" id="CP022437">
    <property type="protein sequence ID" value="ASN06220.1"/>
    <property type="molecule type" value="Genomic_DNA"/>
</dbReference>
<evidence type="ECO:0000313" key="2">
    <source>
        <dbReference type="EMBL" id="ASN06220.1"/>
    </source>
</evidence>
<dbReference type="PROSITE" id="PS51186">
    <property type="entry name" value="GNAT"/>
    <property type="match status" value="1"/>
</dbReference>
<dbReference type="AlphaFoldDB" id="A0A221MF39"/>
<accession>A0A221MF39</accession>
<dbReference type="Pfam" id="PF00583">
    <property type="entry name" value="Acetyltransf_1"/>
    <property type="match status" value="1"/>
</dbReference>
<gene>
    <name evidence="2" type="ORF">CFK40_14910</name>
</gene>
<dbReference type="KEGG" id="vne:CFK40_14910"/>
<keyword evidence="3" id="KW-1185">Reference proteome</keyword>
<protein>
    <submittedName>
        <fullName evidence="2">GNAT family N-acetyltransferase</fullName>
    </submittedName>
</protein>
<dbReference type="SUPFAM" id="SSF55729">
    <property type="entry name" value="Acyl-CoA N-acyltransferases (Nat)"/>
    <property type="match status" value="1"/>
</dbReference>
<dbReference type="GO" id="GO:0016747">
    <property type="term" value="F:acyltransferase activity, transferring groups other than amino-acyl groups"/>
    <property type="evidence" value="ECO:0007669"/>
    <property type="project" value="InterPro"/>
</dbReference>
<dbReference type="InterPro" id="IPR000182">
    <property type="entry name" value="GNAT_dom"/>
</dbReference>
<dbReference type="OrthoDB" id="9811121at2"/>
<dbReference type="Proteomes" id="UP000204391">
    <property type="component" value="Chromosome"/>
</dbReference>
<name>A0A221MF39_9BACI</name>
<sequence length="214" mass="24412">MTNKNVTDLEKQLIIRNITPDDLDEIAALSNKCFGPDISFKRKHFVSQLKTFPEGQICIEYEGKIVGNASSLIINYCGDNHSYKEVSDGGFIRNHNPDGINLYGIEVGVDPAYRGMKIGQRLYEARRNICRMFNLKSIIIGGRIPFYHKHADQLSAEEYVRKVINGDIYDPVLTFQSKNGFVLHSIIPDYLPDDHESMKYATSMEWQNPDFATK</sequence>
<organism evidence="2 3">
    <name type="scientific">Virgibacillus necropolis</name>
    <dbReference type="NCBI Taxonomy" id="163877"/>
    <lineage>
        <taxon>Bacteria</taxon>
        <taxon>Bacillati</taxon>
        <taxon>Bacillota</taxon>
        <taxon>Bacilli</taxon>
        <taxon>Bacillales</taxon>
        <taxon>Bacillaceae</taxon>
        <taxon>Virgibacillus</taxon>
    </lineage>
</organism>
<reference evidence="2 3" key="1">
    <citation type="journal article" date="2003" name="Int. J. Syst. Evol. Microbiol.">
        <title>Virgibacillus carmonensis sp. nov., Virgibacillus necropolis sp. nov. and Virgibacillus picturae sp. nov., three novel species isolated from deteriorated mural paintings, transfer of the species of the genus salibacillus to Virgibacillus, as Virgibacillus marismortui comb. nov. and Virgibacillus salexigens comb. nov., and emended description of the genus Virgibacillus.</title>
        <authorList>
            <person name="Heyrman J."/>
            <person name="Logan N.A."/>
            <person name="Busse H.J."/>
            <person name="Balcaen A."/>
            <person name="Lebbe L."/>
            <person name="Rodriguez-Diaz M."/>
            <person name="Swings J."/>
            <person name="De Vos P."/>
        </authorList>
    </citation>
    <scope>NUCLEOTIDE SEQUENCE [LARGE SCALE GENOMIC DNA]</scope>
    <source>
        <strain evidence="2 3">LMG 19488</strain>
    </source>
</reference>
<proteinExistence type="predicted"/>